<feature type="domain" description="Retrotransposon gag" evidence="2">
    <location>
        <begin position="207"/>
        <end position="292"/>
    </location>
</feature>
<evidence type="ECO:0000256" key="1">
    <source>
        <dbReference type="SAM" id="MobiDB-lite"/>
    </source>
</evidence>
<protein>
    <recommendedName>
        <fullName evidence="2">Retrotransposon gag domain-containing protein</fullName>
    </recommendedName>
</protein>
<evidence type="ECO:0000313" key="3">
    <source>
        <dbReference type="EnsemblMetazoa" id="GPPI043123-PA"/>
    </source>
</evidence>
<dbReference type="EnsemblMetazoa" id="GPPI043123-RA">
    <property type="protein sequence ID" value="GPPI043123-PA"/>
    <property type="gene ID" value="GPPI043123"/>
</dbReference>
<feature type="compositionally biased region" description="Basic and acidic residues" evidence="1">
    <location>
        <begin position="330"/>
        <end position="339"/>
    </location>
</feature>
<reference evidence="4" key="1">
    <citation type="submission" date="2015-01" db="EMBL/GenBank/DDBJ databases">
        <authorList>
            <person name="Aksoy S."/>
            <person name="Warren W."/>
            <person name="Wilson R.K."/>
        </authorList>
    </citation>
    <scope>NUCLEOTIDE SEQUENCE [LARGE SCALE GENOMIC DNA]</scope>
    <source>
        <strain evidence="4">IAEA</strain>
    </source>
</reference>
<proteinExistence type="predicted"/>
<dbReference type="Pfam" id="PF03732">
    <property type="entry name" value="Retrotrans_gag"/>
    <property type="match status" value="1"/>
</dbReference>
<name>A0A1B0BX21_9MUSC</name>
<dbReference type="InterPro" id="IPR005162">
    <property type="entry name" value="Retrotrans_gag_dom"/>
</dbReference>
<dbReference type="Proteomes" id="UP000092460">
    <property type="component" value="Unassembled WGS sequence"/>
</dbReference>
<dbReference type="AlphaFoldDB" id="A0A1B0BX21"/>
<dbReference type="EMBL" id="JXJN01022038">
    <property type="status" value="NOT_ANNOTATED_CDS"/>
    <property type="molecule type" value="Genomic_DNA"/>
</dbReference>
<dbReference type="PANTHER" id="PTHR33223:SF6">
    <property type="entry name" value="CCHC-TYPE DOMAIN-CONTAINING PROTEIN"/>
    <property type="match status" value="1"/>
</dbReference>
<reference evidence="3" key="2">
    <citation type="submission" date="2020-05" db="UniProtKB">
        <authorList>
            <consortium name="EnsemblMetazoa"/>
        </authorList>
    </citation>
    <scope>IDENTIFICATION</scope>
    <source>
        <strain evidence="3">IAEA</strain>
    </source>
</reference>
<organism evidence="3 4">
    <name type="scientific">Glossina palpalis gambiensis</name>
    <dbReference type="NCBI Taxonomy" id="67801"/>
    <lineage>
        <taxon>Eukaryota</taxon>
        <taxon>Metazoa</taxon>
        <taxon>Ecdysozoa</taxon>
        <taxon>Arthropoda</taxon>
        <taxon>Hexapoda</taxon>
        <taxon>Insecta</taxon>
        <taxon>Pterygota</taxon>
        <taxon>Neoptera</taxon>
        <taxon>Endopterygota</taxon>
        <taxon>Diptera</taxon>
        <taxon>Brachycera</taxon>
        <taxon>Muscomorpha</taxon>
        <taxon>Hippoboscoidea</taxon>
        <taxon>Glossinidae</taxon>
        <taxon>Glossina</taxon>
    </lineage>
</organism>
<sequence length="467" mass="52013">MGIVSSESIASLGPCLTTDMSCSVGRLGHPALLIVAARSRKIITMVAAKRSLSTLYLSSHRSSTRSMKASSPLWPVKLRPHLRITSMTGLASIAYTAGAIWLFGSGIVAGACTMSALVSECKNPFLIYTAWEFFRDLRFYLFYDSSRAEKRGNQGDLTWYEPKLQSSPRFANGRGVPGDTVGSGSYGRELCVPSGTAQTAAPDKQAMKMTGQASKWYWQLLEDREGDVTFDYFALKAELLNQFKTADSDYELIREIMERKQQHAESLEDYYAEIHDLTFRLSRKIPESEMIKIMKSNVKPCLATLIFATNVESVGEFKAECKRAEKLLRESRSRPKHISEIGQEGENGDGVHREAVETVGPRHGPSSDRQRGNDRAMKHEKRWINTGNTSKHPNERHHLQPATSRAGQPRGNSSNSNAPAPYHHTSTSDRSENSAEHCFLPVTVPSDNMLCVRYAGRLFSKRSSGRH</sequence>
<feature type="region of interest" description="Disordered" evidence="1">
    <location>
        <begin position="330"/>
        <end position="433"/>
    </location>
</feature>
<keyword evidence="4" id="KW-1185">Reference proteome</keyword>
<evidence type="ECO:0000259" key="2">
    <source>
        <dbReference type="Pfam" id="PF03732"/>
    </source>
</evidence>
<feature type="compositionally biased region" description="Basic and acidic residues" evidence="1">
    <location>
        <begin position="365"/>
        <end position="377"/>
    </location>
</feature>
<dbReference type="VEuPathDB" id="VectorBase:GPPI043123"/>
<dbReference type="PANTHER" id="PTHR33223">
    <property type="entry name" value="CCHC-TYPE DOMAIN-CONTAINING PROTEIN"/>
    <property type="match status" value="1"/>
</dbReference>
<dbReference type="EMBL" id="JXJN01022037">
    <property type="status" value="NOT_ANNOTATED_CDS"/>
    <property type="molecule type" value="Genomic_DNA"/>
</dbReference>
<feature type="compositionally biased region" description="Polar residues" evidence="1">
    <location>
        <begin position="401"/>
        <end position="418"/>
    </location>
</feature>
<accession>A0A1B0BX21</accession>
<evidence type="ECO:0000313" key="4">
    <source>
        <dbReference type="Proteomes" id="UP000092460"/>
    </source>
</evidence>